<dbReference type="EMBL" id="JACEIK010007237">
    <property type="protein sequence ID" value="MCE3049916.1"/>
    <property type="molecule type" value="Genomic_DNA"/>
</dbReference>
<name>A0ABS8WJ17_DATST</name>
<proteinExistence type="predicted"/>
<feature type="non-terminal residue" evidence="1">
    <location>
        <position position="1"/>
    </location>
</feature>
<evidence type="ECO:0000313" key="1">
    <source>
        <dbReference type="EMBL" id="MCE3049916.1"/>
    </source>
</evidence>
<sequence length="59" mass="6520">RKIAKLPNLCYGALDDSYDDSLSEPMTHSLSRGDWDQEGLVLITMSHPTSCGLTLRLVV</sequence>
<reference evidence="1 2" key="1">
    <citation type="journal article" date="2021" name="BMC Genomics">
        <title>Datura genome reveals duplications of psychoactive alkaloid biosynthetic genes and high mutation rate following tissue culture.</title>
        <authorList>
            <person name="Rajewski A."/>
            <person name="Carter-House D."/>
            <person name="Stajich J."/>
            <person name="Litt A."/>
        </authorList>
    </citation>
    <scope>NUCLEOTIDE SEQUENCE [LARGE SCALE GENOMIC DNA]</scope>
    <source>
        <strain evidence="1">AR-01</strain>
    </source>
</reference>
<comment type="caution">
    <text evidence="1">The sequence shown here is derived from an EMBL/GenBank/DDBJ whole genome shotgun (WGS) entry which is preliminary data.</text>
</comment>
<gene>
    <name evidence="1" type="ORF">HAX54_046114</name>
</gene>
<protein>
    <submittedName>
        <fullName evidence="1">Uncharacterized protein</fullName>
    </submittedName>
</protein>
<accession>A0ABS8WJ17</accession>
<organism evidence="1 2">
    <name type="scientific">Datura stramonium</name>
    <name type="common">Jimsonweed</name>
    <name type="synonym">Common thornapple</name>
    <dbReference type="NCBI Taxonomy" id="4076"/>
    <lineage>
        <taxon>Eukaryota</taxon>
        <taxon>Viridiplantae</taxon>
        <taxon>Streptophyta</taxon>
        <taxon>Embryophyta</taxon>
        <taxon>Tracheophyta</taxon>
        <taxon>Spermatophyta</taxon>
        <taxon>Magnoliopsida</taxon>
        <taxon>eudicotyledons</taxon>
        <taxon>Gunneridae</taxon>
        <taxon>Pentapetalae</taxon>
        <taxon>asterids</taxon>
        <taxon>lamiids</taxon>
        <taxon>Solanales</taxon>
        <taxon>Solanaceae</taxon>
        <taxon>Solanoideae</taxon>
        <taxon>Datureae</taxon>
        <taxon>Datura</taxon>
    </lineage>
</organism>
<dbReference type="Proteomes" id="UP000823775">
    <property type="component" value="Unassembled WGS sequence"/>
</dbReference>
<evidence type="ECO:0000313" key="2">
    <source>
        <dbReference type="Proteomes" id="UP000823775"/>
    </source>
</evidence>
<keyword evidence="2" id="KW-1185">Reference proteome</keyword>